<reference evidence="2 3" key="1">
    <citation type="submission" date="2020-01" db="EMBL/GenBank/DDBJ databases">
        <authorList>
            <person name="Chen J."/>
            <person name="Zhu S."/>
            <person name="Yang J."/>
        </authorList>
    </citation>
    <scope>NUCLEOTIDE SEQUENCE [LARGE SCALE GENOMIC DNA]</scope>
    <source>
        <strain evidence="2 3">345S023</strain>
    </source>
</reference>
<comment type="caution">
    <text evidence="2">The sequence shown here is derived from an EMBL/GenBank/DDBJ whole genome shotgun (WGS) entry which is preliminary data.</text>
</comment>
<dbReference type="PANTHER" id="PTHR34322:SF2">
    <property type="entry name" value="TRANSPOSASE IS200-LIKE DOMAIN-CONTAINING PROTEIN"/>
    <property type="match status" value="1"/>
</dbReference>
<dbReference type="Gene3D" id="3.30.70.1290">
    <property type="entry name" value="Transposase IS200-like"/>
    <property type="match status" value="1"/>
</dbReference>
<evidence type="ECO:0000313" key="3">
    <source>
        <dbReference type="Proteomes" id="UP000470213"/>
    </source>
</evidence>
<dbReference type="GO" id="GO:0006313">
    <property type="term" value="P:DNA transposition"/>
    <property type="evidence" value="ECO:0007669"/>
    <property type="project" value="InterPro"/>
</dbReference>
<evidence type="ECO:0000259" key="1">
    <source>
        <dbReference type="SMART" id="SM01321"/>
    </source>
</evidence>
<name>A0A7X5LLL8_9ALTE</name>
<proteinExistence type="predicted"/>
<dbReference type="PANTHER" id="PTHR34322">
    <property type="entry name" value="TRANSPOSASE, Y1_TNP DOMAIN-CONTAINING"/>
    <property type="match status" value="1"/>
</dbReference>
<dbReference type="InterPro" id="IPR036515">
    <property type="entry name" value="Transposase_17_sf"/>
</dbReference>
<dbReference type="GO" id="GO:0004803">
    <property type="term" value="F:transposase activity"/>
    <property type="evidence" value="ECO:0007669"/>
    <property type="project" value="InterPro"/>
</dbReference>
<dbReference type="Proteomes" id="UP000470213">
    <property type="component" value="Unassembled WGS sequence"/>
</dbReference>
<dbReference type="InterPro" id="IPR002686">
    <property type="entry name" value="Transposase_17"/>
</dbReference>
<gene>
    <name evidence="2" type="ORF">GTH32_08410</name>
</gene>
<dbReference type="AlphaFoldDB" id="A0A7X5LLL8"/>
<feature type="domain" description="Transposase IS200-like" evidence="1">
    <location>
        <begin position="12"/>
        <end position="190"/>
    </location>
</feature>
<dbReference type="SMART" id="SM01321">
    <property type="entry name" value="Y1_Tnp"/>
    <property type="match status" value="1"/>
</dbReference>
<keyword evidence="3" id="KW-1185">Reference proteome</keyword>
<sequence>MPQPRKSLINLSDTPYYHCVSRCVRRAFLCGKDIYSGRSYEHRRKWVENRLLKLGRFFCIDICAYAVMHNHTHLVLHVNKNKAQGLTTLEVLQRWHSLHKGTLLTRRYMDASQRKYMSEVELSTVMSAVQVYRDRLYDISWFMRLLNEYIARLANKEDDCTGRFWEGRFKSQALLDEAALLACMAYVDLNPVRARIAMQPIDALFTSARRRIVASKKSQTPKSLMPFVGTTQAKKKHGLPFKLRDYLHLLQETCNRIKMSWENRHNYHNVSILKRAGINQCFWFDWVNKIETAFSTRVSLDIARTRLASR</sequence>
<dbReference type="SUPFAM" id="SSF143422">
    <property type="entry name" value="Transposase IS200-like"/>
    <property type="match status" value="1"/>
</dbReference>
<accession>A0A7X5LLL8</accession>
<dbReference type="EMBL" id="JAAAWN010000009">
    <property type="protein sequence ID" value="NDV91204.1"/>
    <property type="molecule type" value="Genomic_DNA"/>
</dbReference>
<organism evidence="2 3">
    <name type="scientific">Alteromonas profundi</name>
    <dbReference type="NCBI Taxonomy" id="2696062"/>
    <lineage>
        <taxon>Bacteria</taxon>
        <taxon>Pseudomonadati</taxon>
        <taxon>Pseudomonadota</taxon>
        <taxon>Gammaproteobacteria</taxon>
        <taxon>Alteromonadales</taxon>
        <taxon>Alteromonadaceae</taxon>
        <taxon>Alteromonas/Salinimonas group</taxon>
        <taxon>Alteromonas</taxon>
    </lineage>
</organism>
<evidence type="ECO:0000313" key="2">
    <source>
        <dbReference type="EMBL" id="NDV91204.1"/>
    </source>
</evidence>
<protein>
    <submittedName>
        <fullName evidence="2">Transposase</fullName>
    </submittedName>
</protein>
<dbReference type="GO" id="GO:0003677">
    <property type="term" value="F:DNA binding"/>
    <property type="evidence" value="ECO:0007669"/>
    <property type="project" value="InterPro"/>
</dbReference>